<dbReference type="AlphaFoldDB" id="A0A6A6ETW4"/>
<evidence type="ECO:0000313" key="4">
    <source>
        <dbReference type="Proteomes" id="UP000800200"/>
    </source>
</evidence>
<organism evidence="3 4">
    <name type="scientific">Zopfia rhizophila CBS 207.26</name>
    <dbReference type="NCBI Taxonomy" id="1314779"/>
    <lineage>
        <taxon>Eukaryota</taxon>
        <taxon>Fungi</taxon>
        <taxon>Dikarya</taxon>
        <taxon>Ascomycota</taxon>
        <taxon>Pezizomycotina</taxon>
        <taxon>Dothideomycetes</taxon>
        <taxon>Dothideomycetes incertae sedis</taxon>
        <taxon>Zopfiaceae</taxon>
        <taxon>Zopfia</taxon>
    </lineage>
</organism>
<keyword evidence="4" id="KW-1185">Reference proteome</keyword>
<accession>A0A6A6ETW4</accession>
<name>A0A6A6ETW4_9PEZI</name>
<protein>
    <submittedName>
        <fullName evidence="3">Uncharacterized protein</fullName>
    </submittedName>
</protein>
<feature type="compositionally biased region" description="Polar residues" evidence="2">
    <location>
        <begin position="486"/>
        <end position="505"/>
    </location>
</feature>
<dbReference type="EMBL" id="ML994610">
    <property type="protein sequence ID" value="KAF2195577.1"/>
    <property type="molecule type" value="Genomic_DNA"/>
</dbReference>
<feature type="coiled-coil region" evidence="1">
    <location>
        <begin position="175"/>
        <end position="278"/>
    </location>
</feature>
<gene>
    <name evidence="3" type="ORF">K469DRAFT_681873</name>
</gene>
<feature type="region of interest" description="Disordered" evidence="2">
    <location>
        <begin position="1"/>
        <end position="20"/>
    </location>
</feature>
<evidence type="ECO:0000256" key="1">
    <source>
        <dbReference type="SAM" id="Coils"/>
    </source>
</evidence>
<sequence>MRGWKKNKRPPENIEEWDRSAGNGAGIFLDVIDKRNLTDERLERLKSLMRERDEPSAVNTDELNAKLRQICPRRSPTPSDAPSTPVTAGGVVTEEEHIEFMGRKADVKYKELKNMGGRPSCEINPNPGPCPPWKSDIDKGYYVSDHWGREVGHIKDELIQWLDFRWHQFRMRENLKIFEKKLKWAKRELELAQEKMRKAERNGSIGVPETVLLERAAEVVEYKKKILEARKEAEIAQKRLEALRIEESLSSAERDMLIEQAEEDLESAQKRLEAEKSDELDWGSQHNRDLLEGWERYYAYIRERLQAKQDEDMTWFIQMGWRRGTEAEEARDDLLFPQERVRPLKALLAWIEREFPEITAQYAPFNNDHLDEADPSYSKPSPNEPAPKASQSDVGKSIRRKGGSARKRSPLSQVQPSKVSKPCQRRKRPLNEKLSTTRHAVWPPEGHANDIGQVEERGPPKAAVRKSERISQRTRDPAPRSPGIRSRSQTCSVEHNGQTKINTTHHGPHKHRVLWETARNLEDKALESYV</sequence>
<feature type="compositionally biased region" description="Basic residues" evidence="2">
    <location>
        <begin position="397"/>
        <end position="409"/>
    </location>
</feature>
<dbReference type="OrthoDB" id="3793429at2759"/>
<keyword evidence="1" id="KW-0175">Coiled coil</keyword>
<reference evidence="3" key="1">
    <citation type="journal article" date="2020" name="Stud. Mycol.">
        <title>101 Dothideomycetes genomes: a test case for predicting lifestyles and emergence of pathogens.</title>
        <authorList>
            <person name="Haridas S."/>
            <person name="Albert R."/>
            <person name="Binder M."/>
            <person name="Bloem J."/>
            <person name="Labutti K."/>
            <person name="Salamov A."/>
            <person name="Andreopoulos B."/>
            <person name="Baker S."/>
            <person name="Barry K."/>
            <person name="Bills G."/>
            <person name="Bluhm B."/>
            <person name="Cannon C."/>
            <person name="Castanera R."/>
            <person name="Culley D."/>
            <person name="Daum C."/>
            <person name="Ezra D."/>
            <person name="Gonzalez J."/>
            <person name="Henrissat B."/>
            <person name="Kuo A."/>
            <person name="Liang C."/>
            <person name="Lipzen A."/>
            <person name="Lutzoni F."/>
            <person name="Magnuson J."/>
            <person name="Mondo S."/>
            <person name="Nolan M."/>
            <person name="Ohm R."/>
            <person name="Pangilinan J."/>
            <person name="Park H.-J."/>
            <person name="Ramirez L."/>
            <person name="Alfaro M."/>
            <person name="Sun H."/>
            <person name="Tritt A."/>
            <person name="Yoshinaga Y."/>
            <person name="Zwiers L.-H."/>
            <person name="Turgeon B."/>
            <person name="Goodwin S."/>
            <person name="Spatafora J."/>
            <person name="Crous P."/>
            <person name="Grigoriev I."/>
        </authorList>
    </citation>
    <scope>NUCLEOTIDE SEQUENCE</scope>
    <source>
        <strain evidence="3">CBS 207.26</strain>
    </source>
</reference>
<feature type="region of interest" description="Disordered" evidence="2">
    <location>
        <begin position="366"/>
        <end position="512"/>
    </location>
</feature>
<dbReference type="Proteomes" id="UP000800200">
    <property type="component" value="Unassembled WGS sequence"/>
</dbReference>
<evidence type="ECO:0000313" key="3">
    <source>
        <dbReference type="EMBL" id="KAF2195577.1"/>
    </source>
</evidence>
<proteinExistence type="predicted"/>
<feature type="compositionally biased region" description="Basic and acidic residues" evidence="2">
    <location>
        <begin position="454"/>
        <end position="478"/>
    </location>
</feature>
<evidence type="ECO:0000256" key="2">
    <source>
        <dbReference type="SAM" id="MobiDB-lite"/>
    </source>
</evidence>
<feature type="compositionally biased region" description="Basic and acidic residues" evidence="2">
    <location>
        <begin position="9"/>
        <end position="19"/>
    </location>
</feature>